<comment type="caution">
    <text evidence="2">The sequence shown here is derived from an EMBL/GenBank/DDBJ whole genome shotgun (WGS) entry which is preliminary data.</text>
</comment>
<accession>A0A8J7DYH3</accession>
<keyword evidence="1" id="KW-0472">Membrane</keyword>
<keyword evidence="1" id="KW-0812">Transmembrane</keyword>
<protein>
    <submittedName>
        <fullName evidence="2">Uncharacterized protein</fullName>
    </submittedName>
</protein>
<reference evidence="2" key="1">
    <citation type="submission" date="2020-10" db="EMBL/GenBank/DDBJ databases">
        <authorList>
            <person name="Castelo-Branco R."/>
            <person name="Eusebio N."/>
            <person name="Adriana R."/>
            <person name="Vieira A."/>
            <person name="Brugerolle De Fraissinette N."/>
            <person name="Rezende De Castro R."/>
            <person name="Schneider M.P."/>
            <person name="Vasconcelos V."/>
            <person name="Leao P.N."/>
        </authorList>
    </citation>
    <scope>NUCLEOTIDE SEQUENCE</scope>
    <source>
        <strain evidence="2">LEGE 07157</strain>
    </source>
</reference>
<dbReference type="AlphaFoldDB" id="A0A8J7DYH3"/>
<keyword evidence="3" id="KW-1185">Reference proteome</keyword>
<evidence type="ECO:0000313" key="2">
    <source>
        <dbReference type="EMBL" id="MBE9117816.1"/>
    </source>
</evidence>
<sequence length="202" mass="23039">MPLSRILDQLGDGNPQLYRELRSRVQLYKVVFVAGMAFFVQLSLCLFFARQISVQAHRYSRYVSWDGLGNWMVRWQLWSWDLFVVLSGIQVLMLFGLGTYLLVSDFIREKRRGTLDFIRFSPRSRQNILIGKILGVPILLYLFSGLMVPLHCASGLAAKLPLSVVLGFDIVLLVSCTLFYGMALFLTQVASDWGRNPSSIQH</sequence>
<evidence type="ECO:0000313" key="3">
    <source>
        <dbReference type="Proteomes" id="UP000654482"/>
    </source>
</evidence>
<organism evidence="2 3">
    <name type="scientific">Lusitaniella coriacea LEGE 07157</name>
    <dbReference type="NCBI Taxonomy" id="945747"/>
    <lineage>
        <taxon>Bacteria</taxon>
        <taxon>Bacillati</taxon>
        <taxon>Cyanobacteriota</taxon>
        <taxon>Cyanophyceae</taxon>
        <taxon>Spirulinales</taxon>
        <taxon>Lusitaniellaceae</taxon>
        <taxon>Lusitaniella</taxon>
    </lineage>
</organism>
<feature type="transmembrane region" description="Helical" evidence="1">
    <location>
        <begin position="129"/>
        <end position="150"/>
    </location>
</feature>
<name>A0A8J7DYH3_9CYAN</name>
<evidence type="ECO:0000256" key="1">
    <source>
        <dbReference type="SAM" id="Phobius"/>
    </source>
</evidence>
<dbReference type="RefSeq" id="WP_194030902.1">
    <property type="nucleotide sequence ID" value="NZ_JADEWZ010000031.1"/>
</dbReference>
<dbReference type="EMBL" id="JADEWZ010000031">
    <property type="protein sequence ID" value="MBE9117816.1"/>
    <property type="molecule type" value="Genomic_DNA"/>
</dbReference>
<feature type="transmembrane region" description="Helical" evidence="1">
    <location>
        <begin position="82"/>
        <end position="103"/>
    </location>
</feature>
<gene>
    <name evidence="2" type="ORF">IQ249_18105</name>
</gene>
<proteinExistence type="predicted"/>
<feature type="transmembrane region" description="Helical" evidence="1">
    <location>
        <begin position="27"/>
        <end position="49"/>
    </location>
</feature>
<dbReference type="Proteomes" id="UP000654482">
    <property type="component" value="Unassembled WGS sequence"/>
</dbReference>
<keyword evidence="1" id="KW-1133">Transmembrane helix</keyword>
<feature type="transmembrane region" description="Helical" evidence="1">
    <location>
        <begin position="162"/>
        <end position="186"/>
    </location>
</feature>